<dbReference type="Gene3D" id="1.20.210.10">
    <property type="entry name" value="Cytochrome c oxidase-like, subunit I domain"/>
    <property type="match status" value="1"/>
</dbReference>
<evidence type="ECO:0000313" key="2">
    <source>
        <dbReference type="EMBL" id="MBR9650372.1"/>
    </source>
</evidence>
<evidence type="ECO:0000313" key="3">
    <source>
        <dbReference type="Proteomes" id="UP001195941"/>
    </source>
</evidence>
<name>A0ABS5HN48_9RHOB</name>
<feature type="transmembrane region" description="Helical" evidence="1">
    <location>
        <begin position="98"/>
        <end position="118"/>
    </location>
</feature>
<feature type="transmembrane region" description="Helical" evidence="1">
    <location>
        <begin position="69"/>
        <end position="92"/>
    </location>
</feature>
<dbReference type="Proteomes" id="UP001195941">
    <property type="component" value="Unassembled WGS sequence"/>
</dbReference>
<keyword evidence="3" id="KW-1185">Reference proteome</keyword>
<dbReference type="EMBL" id="JADMKU010000003">
    <property type="protein sequence ID" value="MBR9650372.1"/>
    <property type="molecule type" value="Genomic_DNA"/>
</dbReference>
<evidence type="ECO:0000256" key="1">
    <source>
        <dbReference type="SAM" id="Phobius"/>
    </source>
</evidence>
<dbReference type="InterPro" id="IPR036927">
    <property type="entry name" value="Cyt_c_oxase-like_su1_sf"/>
</dbReference>
<proteinExistence type="predicted"/>
<feature type="transmembrane region" description="Helical" evidence="1">
    <location>
        <begin position="36"/>
        <end position="57"/>
    </location>
</feature>
<sequence length="122" mass="13274">MTASRISFTLAPLIALTGMGWGIAMAISHDHATAPAHAHLNLLGWVSLFLMGLFYRFHTELDRSRLARFQVVVWAAASIAIAIGIGLIYLGTPQAEPLAAISSIVLFADMLVFAWLVIRTVR</sequence>
<reference evidence="2 3" key="1">
    <citation type="journal article" date="2021" name="Arch. Microbiol.">
        <title>Thalassobius aquimarinus sp. nov., isolated from the Sea of Japan seashore.</title>
        <authorList>
            <person name="Kurilenko V.V."/>
            <person name="Romanenko L.A."/>
            <person name="Chernysheva N.Y."/>
            <person name="Velansky P.V."/>
            <person name="Tekutyeva L.A."/>
            <person name="Isaeva M.P."/>
            <person name="Mikhailov V.V."/>
        </authorList>
    </citation>
    <scope>NUCLEOTIDE SEQUENCE [LARGE SCALE GENOMIC DNA]</scope>
    <source>
        <strain evidence="2 3">KMM 8518</strain>
    </source>
</reference>
<protein>
    <submittedName>
        <fullName evidence="2">Uncharacterized protein</fullName>
    </submittedName>
</protein>
<keyword evidence="1" id="KW-0472">Membrane</keyword>
<organism evidence="2 3">
    <name type="scientific">Thalassovita aquimarina</name>
    <dbReference type="NCBI Taxonomy" id="2785917"/>
    <lineage>
        <taxon>Bacteria</taxon>
        <taxon>Pseudomonadati</taxon>
        <taxon>Pseudomonadota</taxon>
        <taxon>Alphaproteobacteria</taxon>
        <taxon>Rhodobacterales</taxon>
        <taxon>Roseobacteraceae</taxon>
        <taxon>Thalassovita</taxon>
    </lineage>
</organism>
<keyword evidence="1" id="KW-1133">Transmembrane helix</keyword>
<accession>A0ABS5HN48</accession>
<comment type="caution">
    <text evidence="2">The sequence shown here is derived from an EMBL/GenBank/DDBJ whole genome shotgun (WGS) entry which is preliminary data.</text>
</comment>
<gene>
    <name evidence="2" type="ORF">IT775_04430</name>
</gene>
<dbReference type="RefSeq" id="WP_212699892.1">
    <property type="nucleotide sequence ID" value="NZ_JADMKU010000003.1"/>
</dbReference>
<keyword evidence="1" id="KW-0812">Transmembrane</keyword>